<keyword evidence="4" id="KW-1185">Reference proteome</keyword>
<keyword evidence="2" id="KW-0732">Signal</keyword>
<reference evidence="4" key="1">
    <citation type="journal article" date="2019" name="Int. J. Syst. Evol. Microbiol.">
        <title>The Global Catalogue of Microorganisms (GCM) 10K type strain sequencing project: providing services to taxonomists for standard genome sequencing and annotation.</title>
        <authorList>
            <consortium name="The Broad Institute Genomics Platform"/>
            <consortium name="The Broad Institute Genome Sequencing Center for Infectious Disease"/>
            <person name="Wu L."/>
            <person name="Ma J."/>
        </authorList>
    </citation>
    <scope>NUCLEOTIDE SEQUENCE [LARGE SCALE GENOMIC DNA]</scope>
    <source>
        <strain evidence="4">CGMCC 1.12477</strain>
    </source>
</reference>
<dbReference type="RefSeq" id="WP_343921681.1">
    <property type="nucleotide sequence ID" value="NZ_BAAAJT010000003.1"/>
</dbReference>
<dbReference type="EMBL" id="JBHUGD010000004">
    <property type="protein sequence ID" value="MFD1948775.1"/>
    <property type="molecule type" value="Genomic_DNA"/>
</dbReference>
<organism evidence="3 4">
    <name type="scientific">Nocardioides aestuarii</name>
    <dbReference type="NCBI Taxonomy" id="252231"/>
    <lineage>
        <taxon>Bacteria</taxon>
        <taxon>Bacillati</taxon>
        <taxon>Actinomycetota</taxon>
        <taxon>Actinomycetes</taxon>
        <taxon>Propionibacteriales</taxon>
        <taxon>Nocardioidaceae</taxon>
        <taxon>Nocardioides</taxon>
    </lineage>
</organism>
<keyword evidence="1" id="KW-1133">Transmembrane helix</keyword>
<feature type="signal peptide" evidence="2">
    <location>
        <begin position="1"/>
        <end position="38"/>
    </location>
</feature>
<sequence>MRKKKRTRGPAHWLAAAVGLWVMALGLVVGGMTTSASAAETCPKANGWTKYDSPSGSASGTWGSASWANGDTAVDYTVNAGWTLQICIKAATETHFSGQIPGAAHGSFSTGDKHAISHVSLKWTESGGEQPDEIPLPEPEVLDPCGAYNAEWVVPEDTETLDWTLRDDKHLVVEILTPDTVFAETGETTHDYGKAKETNKEECDSTVEVPLPEPEVLDPCNPGNAQWILPEDTDVFGWELLEDGTLQVSILTEDTVFAETGETTHNFGQAPETNIEECEVAGQQLEIPAAPGVKDPCDSGNARWIVPADTDELTWTLEEDGDLVVEITVPDTVFSGTQDTTYNFGPVVETNTDACVKGEQETKPDQEQPTVEVKGQQATVPSAVDAGLPGADAVGGSGAAGLLYAAAAGLLLLGLTCFGRWVGSFGTAARR</sequence>
<protein>
    <submittedName>
        <fullName evidence="3">Uncharacterized protein</fullName>
    </submittedName>
</protein>
<accession>A0ABW4TS53</accession>
<gene>
    <name evidence="3" type="ORF">ACFSDE_18380</name>
</gene>
<feature type="chain" id="PRO_5046951769" evidence="2">
    <location>
        <begin position="39"/>
        <end position="431"/>
    </location>
</feature>
<name>A0ABW4TS53_9ACTN</name>
<feature type="transmembrane region" description="Helical" evidence="1">
    <location>
        <begin position="402"/>
        <end position="422"/>
    </location>
</feature>
<dbReference type="Proteomes" id="UP001597351">
    <property type="component" value="Unassembled WGS sequence"/>
</dbReference>
<keyword evidence="1" id="KW-0472">Membrane</keyword>
<evidence type="ECO:0000313" key="4">
    <source>
        <dbReference type="Proteomes" id="UP001597351"/>
    </source>
</evidence>
<evidence type="ECO:0000313" key="3">
    <source>
        <dbReference type="EMBL" id="MFD1948775.1"/>
    </source>
</evidence>
<comment type="caution">
    <text evidence="3">The sequence shown here is derived from an EMBL/GenBank/DDBJ whole genome shotgun (WGS) entry which is preliminary data.</text>
</comment>
<keyword evidence="1" id="KW-0812">Transmembrane</keyword>
<evidence type="ECO:0000256" key="1">
    <source>
        <dbReference type="SAM" id="Phobius"/>
    </source>
</evidence>
<proteinExistence type="predicted"/>
<evidence type="ECO:0000256" key="2">
    <source>
        <dbReference type="SAM" id="SignalP"/>
    </source>
</evidence>